<comment type="caution">
    <text evidence="6">The sequence shown here is derived from an EMBL/GenBank/DDBJ whole genome shotgun (WGS) entry which is preliminary data.</text>
</comment>
<gene>
    <name evidence="6" type="ORF">BGZ70_000857</name>
</gene>
<dbReference type="EMBL" id="JAAAHY010001177">
    <property type="protein sequence ID" value="KAF9951791.1"/>
    <property type="molecule type" value="Genomic_DNA"/>
</dbReference>
<evidence type="ECO:0000256" key="5">
    <source>
        <dbReference type="SAM" id="MobiDB-lite"/>
    </source>
</evidence>
<name>A0A9P6LXJ3_MORAP</name>
<evidence type="ECO:0000313" key="6">
    <source>
        <dbReference type="EMBL" id="KAF9951791.1"/>
    </source>
</evidence>
<feature type="compositionally biased region" description="Low complexity" evidence="5">
    <location>
        <begin position="74"/>
        <end position="91"/>
    </location>
</feature>
<protein>
    <recommendedName>
        <fullName evidence="4">ATPase inhibitor, mitochondrial</fullName>
    </recommendedName>
</protein>
<evidence type="ECO:0000256" key="3">
    <source>
        <dbReference type="ARBA" id="ARBA00023128"/>
    </source>
</evidence>
<dbReference type="Gene3D" id="1.20.5.500">
    <property type="entry name" value="Single helix bin"/>
    <property type="match status" value="1"/>
</dbReference>
<dbReference type="AlphaFoldDB" id="A0A9P6LXJ3"/>
<dbReference type="GO" id="GO:0005739">
    <property type="term" value="C:mitochondrion"/>
    <property type="evidence" value="ECO:0007669"/>
    <property type="project" value="UniProtKB-SubCell"/>
</dbReference>
<dbReference type="InterPro" id="IPR007648">
    <property type="entry name" value="ATPase_inhibitor_mt"/>
</dbReference>
<organism evidence="6 7">
    <name type="scientific">Mortierella alpina</name>
    <name type="common">Oleaginous fungus</name>
    <name type="synonym">Mortierella renispora</name>
    <dbReference type="NCBI Taxonomy" id="64518"/>
    <lineage>
        <taxon>Eukaryota</taxon>
        <taxon>Fungi</taxon>
        <taxon>Fungi incertae sedis</taxon>
        <taxon>Mucoromycota</taxon>
        <taxon>Mortierellomycotina</taxon>
        <taxon>Mortierellomycetes</taxon>
        <taxon>Mortierellales</taxon>
        <taxon>Mortierellaceae</taxon>
        <taxon>Mortierella</taxon>
    </lineage>
</organism>
<evidence type="ECO:0000313" key="7">
    <source>
        <dbReference type="Proteomes" id="UP000738359"/>
    </source>
</evidence>
<evidence type="ECO:0000256" key="4">
    <source>
        <dbReference type="RuleBase" id="RU368087"/>
    </source>
</evidence>
<comment type="similarity">
    <text evidence="2 4">Belongs to the ATPase inhibitor family.</text>
</comment>
<feature type="region of interest" description="Disordered" evidence="5">
    <location>
        <begin position="68"/>
        <end position="91"/>
    </location>
</feature>
<proteinExistence type="inferred from homology"/>
<keyword evidence="7" id="KW-1185">Reference proteome</keyword>
<reference evidence="6" key="1">
    <citation type="journal article" date="2020" name="Fungal Divers.">
        <title>Resolving the Mortierellaceae phylogeny through synthesis of multi-gene phylogenetics and phylogenomics.</title>
        <authorList>
            <person name="Vandepol N."/>
            <person name="Liber J."/>
            <person name="Desiro A."/>
            <person name="Na H."/>
            <person name="Kennedy M."/>
            <person name="Barry K."/>
            <person name="Grigoriev I.V."/>
            <person name="Miller A.N."/>
            <person name="O'Donnell K."/>
            <person name="Stajich J.E."/>
            <person name="Bonito G."/>
        </authorList>
    </citation>
    <scope>NUCLEOTIDE SEQUENCE</scope>
    <source>
        <strain evidence="6">CK1249</strain>
    </source>
</reference>
<comment type="subcellular location">
    <subcellularLocation>
        <location evidence="1">Mitochondrion</location>
    </subcellularLocation>
</comment>
<sequence length="91" mass="10213">MLRVTTASAVRAVSAFKPAARYSPVAIRSYSEAFKKKEKAQEEVFFRQREQEEIKKLREALAKKELEAEELRQAKSSNGKSPNGKSPNGKA</sequence>
<dbReference type="Pfam" id="PF04568">
    <property type="entry name" value="IATP"/>
    <property type="match status" value="1"/>
</dbReference>
<accession>A0A9P6LXJ3</accession>
<evidence type="ECO:0000256" key="1">
    <source>
        <dbReference type="ARBA" id="ARBA00004173"/>
    </source>
</evidence>
<keyword evidence="3" id="KW-0496">Mitochondrion</keyword>
<dbReference type="Proteomes" id="UP000738359">
    <property type="component" value="Unassembled WGS sequence"/>
</dbReference>
<comment type="function">
    <text evidence="4">Inhibits the enzyme activity of ATPase.</text>
</comment>
<evidence type="ECO:0000256" key="2">
    <source>
        <dbReference type="ARBA" id="ARBA00010901"/>
    </source>
</evidence>
<dbReference type="GO" id="GO:0042030">
    <property type="term" value="F:ATPase inhibitor activity"/>
    <property type="evidence" value="ECO:0007669"/>
    <property type="project" value="InterPro"/>
</dbReference>